<dbReference type="AlphaFoldDB" id="A0A0V1C5D8"/>
<sequence length="31" mass="3441">MIYLLCRVSAASANSCEINGGFVCLFFLWVI</sequence>
<proteinExistence type="predicted"/>
<evidence type="ECO:0000313" key="2">
    <source>
        <dbReference type="Proteomes" id="UP000054632"/>
    </source>
</evidence>
<accession>A0A0V1C5D8</accession>
<name>A0A0V1C5D8_TRIPS</name>
<dbReference type="Proteomes" id="UP000054632">
    <property type="component" value="Unassembled WGS sequence"/>
</dbReference>
<comment type="caution">
    <text evidence="1">The sequence shown here is derived from an EMBL/GenBank/DDBJ whole genome shotgun (WGS) entry which is preliminary data.</text>
</comment>
<organism evidence="1 2">
    <name type="scientific">Trichinella pseudospiralis</name>
    <name type="common">Parasitic roundworm</name>
    <dbReference type="NCBI Taxonomy" id="6337"/>
    <lineage>
        <taxon>Eukaryota</taxon>
        <taxon>Metazoa</taxon>
        <taxon>Ecdysozoa</taxon>
        <taxon>Nematoda</taxon>
        <taxon>Enoplea</taxon>
        <taxon>Dorylaimia</taxon>
        <taxon>Trichinellida</taxon>
        <taxon>Trichinellidae</taxon>
        <taxon>Trichinella</taxon>
    </lineage>
</organism>
<protein>
    <submittedName>
        <fullName evidence="1">Uncharacterized protein</fullName>
    </submittedName>
</protein>
<gene>
    <name evidence="1" type="ORF">T4A_10413</name>
</gene>
<evidence type="ECO:0000313" key="1">
    <source>
        <dbReference type="EMBL" id="KRY44385.1"/>
    </source>
</evidence>
<dbReference type="EMBL" id="JYDR01004372">
    <property type="protein sequence ID" value="KRY44385.1"/>
    <property type="molecule type" value="Genomic_DNA"/>
</dbReference>
<reference evidence="1 2" key="1">
    <citation type="submission" date="2015-01" db="EMBL/GenBank/DDBJ databases">
        <title>Evolution of Trichinella species and genotypes.</title>
        <authorList>
            <person name="Korhonen P.K."/>
            <person name="Edoardo P."/>
            <person name="Giuseppe L.R."/>
            <person name="Gasser R.B."/>
        </authorList>
    </citation>
    <scope>NUCLEOTIDE SEQUENCE [LARGE SCALE GENOMIC DNA]</scope>
    <source>
        <strain evidence="1">ISS13</strain>
    </source>
</reference>